<dbReference type="InterPro" id="IPR023346">
    <property type="entry name" value="Lysozyme-like_dom_sf"/>
</dbReference>
<dbReference type="EMBL" id="CBLY010000004">
    <property type="protein sequence ID" value="CDG33308.1"/>
    <property type="molecule type" value="Genomic_DNA"/>
</dbReference>
<proteinExistence type="predicted"/>
<accession>A0A7U7G552</accession>
<dbReference type="InterPro" id="IPR045795">
    <property type="entry name" value="SLT_4"/>
</dbReference>
<dbReference type="SUPFAM" id="SSF53955">
    <property type="entry name" value="Lysozyme-like"/>
    <property type="match status" value="1"/>
</dbReference>
<evidence type="ECO:0000313" key="4">
    <source>
        <dbReference type="Proteomes" id="UP000027590"/>
    </source>
</evidence>
<evidence type="ECO:0000313" key="3">
    <source>
        <dbReference type="EMBL" id="CDG33308.1"/>
    </source>
</evidence>
<comment type="caution">
    <text evidence="3">The sequence shown here is derived from an EMBL/GenBank/DDBJ whole genome shotgun (WGS) entry which is preliminary data.</text>
</comment>
<evidence type="ECO:0000256" key="1">
    <source>
        <dbReference type="SAM" id="MobiDB-lite"/>
    </source>
</evidence>
<protein>
    <recommendedName>
        <fullName evidence="2">Transglycosylase SLT domain-containing protein</fullName>
    </recommendedName>
</protein>
<dbReference type="Gene3D" id="1.10.530.10">
    <property type="match status" value="1"/>
</dbReference>
<dbReference type="Pfam" id="PF19489">
    <property type="entry name" value="SLT_4"/>
    <property type="match status" value="1"/>
</dbReference>
<dbReference type="AlphaFoldDB" id="A0A7U7G552"/>
<sequence length="236" mass="27118">MGAIGSCRTGRQQAGNGWDMGGTGSRRAVRWRVQAGAVLVAAGGLLAGCAATPPQHPNNICDIFQEKRSWYHTAMRQEAKWHIPVSVPMAIMNQESSFRANARTRRTYILWIIPWGHISTAYGYAQAKNEIWRDYQRQTGAGGSRTDYADALNFMNWYITNSRKVDGIPVTDATRQYLAYHEGWTGYRRRTYASKGWLVTVARKVGHRARQYQQQYDACRDRLKGGWWENFWDWLF</sequence>
<evidence type="ECO:0000259" key="2">
    <source>
        <dbReference type="Pfam" id="PF19489"/>
    </source>
</evidence>
<reference evidence="3 4" key="1">
    <citation type="journal article" date="2014" name="Genome Biol. Evol.">
        <title>Acetic acid bacteria genomes reveal functional traits for adaptation to life in insect guts.</title>
        <authorList>
            <person name="Chouaia B."/>
            <person name="Gaiarsa S."/>
            <person name="Crotti E."/>
            <person name="Comandatore F."/>
            <person name="Degli Esposti M."/>
            <person name="Ricci I."/>
            <person name="Alma A."/>
            <person name="Favia G."/>
            <person name="Bandi C."/>
            <person name="Daffonchio D."/>
        </authorList>
    </citation>
    <scope>NUCLEOTIDE SEQUENCE [LARGE SCALE GENOMIC DNA]</scope>
    <source>
        <strain evidence="4">AM169</strain>
    </source>
</reference>
<dbReference type="Proteomes" id="UP000027590">
    <property type="component" value="Unassembled WGS sequence"/>
</dbReference>
<name>A0A7U7G552_9PROT</name>
<reference evidence="3 4" key="2">
    <citation type="journal article" date="2014" name="PLoS ONE">
        <title>Evolution of mitochondria reconstructed from the energy metabolism of living bacteria.</title>
        <authorList>
            <person name="Degli Esposti M."/>
            <person name="Chouaia B."/>
            <person name="Comandatore F."/>
            <person name="Crotti E."/>
            <person name="Sassera D."/>
            <person name="Lievens P.M."/>
            <person name="Daffonchio D."/>
            <person name="Bandi C."/>
        </authorList>
    </citation>
    <scope>NUCLEOTIDE SEQUENCE [LARGE SCALE GENOMIC DNA]</scope>
    <source>
        <strain evidence="4">AM169</strain>
    </source>
</reference>
<feature type="region of interest" description="Disordered" evidence="1">
    <location>
        <begin position="1"/>
        <end position="23"/>
    </location>
</feature>
<feature type="domain" description="Transglycosylase SLT" evidence="2">
    <location>
        <begin position="38"/>
        <end position="219"/>
    </location>
</feature>
<gene>
    <name evidence="3" type="ORF">SACS_0570</name>
</gene>
<organism evidence="3 4">
    <name type="scientific">Parasaccharibacter apium</name>
    <dbReference type="NCBI Taxonomy" id="1510841"/>
    <lineage>
        <taxon>Bacteria</taxon>
        <taxon>Pseudomonadati</taxon>
        <taxon>Pseudomonadota</taxon>
        <taxon>Alphaproteobacteria</taxon>
        <taxon>Acetobacterales</taxon>
        <taxon>Acetobacteraceae</taxon>
        <taxon>Parasaccharibacter</taxon>
    </lineage>
</organism>